<keyword evidence="2" id="KW-1133">Transmembrane helix</keyword>
<gene>
    <name evidence="3" type="ORF">GCM10007380_31010</name>
</gene>
<evidence type="ECO:0008006" key="5">
    <source>
        <dbReference type="Google" id="ProtNLM"/>
    </source>
</evidence>
<organism evidence="3 4">
    <name type="scientific">Gottfriedia solisilvae</name>
    <dbReference type="NCBI Taxonomy" id="1516104"/>
    <lineage>
        <taxon>Bacteria</taxon>
        <taxon>Bacillati</taxon>
        <taxon>Bacillota</taxon>
        <taxon>Bacilli</taxon>
        <taxon>Bacillales</taxon>
        <taxon>Bacillaceae</taxon>
        <taxon>Gottfriedia</taxon>
    </lineage>
</organism>
<dbReference type="AlphaFoldDB" id="A0A8J3AK44"/>
<comment type="caution">
    <text evidence="3">The sequence shown here is derived from an EMBL/GenBank/DDBJ whole genome shotgun (WGS) entry which is preliminary data.</text>
</comment>
<evidence type="ECO:0000256" key="2">
    <source>
        <dbReference type="SAM" id="Phobius"/>
    </source>
</evidence>
<dbReference type="RefSeq" id="WP_088000653.1">
    <property type="nucleotide sequence ID" value="NZ_BMHB01000002.1"/>
</dbReference>
<dbReference type="OrthoDB" id="2805141at2"/>
<reference evidence="4" key="1">
    <citation type="journal article" date="2019" name="Int. J. Syst. Evol. Microbiol.">
        <title>The Global Catalogue of Microorganisms (GCM) 10K type strain sequencing project: providing services to taxonomists for standard genome sequencing and annotation.</title>
        <authorList>
            <consortium name="The Broad Institute Genomics Platform"/>
            <consortium name="The Broad Institute Genome Sequencing Center for Infectious Disease"/>
            <person name="Wu L."/>
            <person name="Ma J."/>
        </authorList>
    </citation>
    <scope>NUCLEOTIDE SEQUENCE [LARGE SCALE GENOMIC DNA]</scope>
    <source>
        <strain evidence="4">CGMCC 1.14993</strain>
    </source>
</reference>
<proteinExistence type="predicted"/>
<feature type="transmembrane region" description="Helical" evidence="2">
    <location>
        <begin position="121"/>
        <end position="138"/>
    </location>
</feature>
<dbReference type="InterPro" id="IPR011990">
    <property type="entry name" value="TPR-like_helical_dom_sf"/>
</dbReference>
<protein>
    <recommendedName>
        <fullName evidence="5">Tetratricopeptide repeat protein</fullName>
    </recommendedName>
</protein>
<dbReference type="Proteomes" id="UP000626244">
    <property type="component" value="Unassembled WGS sequence"/>
</dbReference>
<dbReference type="Gene3D" id="1.25.40.10">
    <property type="entry name" value="Tetratricopeptide repeat domain"/>
    <property type="match status" value="1"/>
</dbReference>
<evidence type="ECO:0000313" key="4">
    <source>
        <dbReference type="Proteomes" id="UP000626244"/>
    </source>
</evidence>
<feature type="region of interest" description="Disordered" evidence="1">
    <location>
        <begin position="183"/>
        <end position="209"/>
    </location>
</feature>
<evidence type="ECO:0000256" key="1">
    <source>
        <dbReference type="SAM" id="MobiDB-lite"/>
    </source>
</evidence>
<feature type="compositionally biased region" description="Polar residues" evidence="1">
    <location>
        <begin position="185"/>
        <end position="209"/>
    </location>
</feature>
<evidence type="ECO:0000313" key="3">
    <source>
        <dbReference type="EMBL" id="GGI16047.1"/>
    </source>
</evidence>
<keyword evidence="4" id="KW-1185">Reference proteome</keyword>
<keyword evidence="2" id="KW-0812">Transmembrane</keyword>
<accession>A0A8J3AK44</accession>
<name>A0A8J3AK44_9BACI</name>
<dbReference type="EMBL" id="BMHB01000002">
    <property type="protein sequence ID" value="GGI16047.1"/>
    <property type="molecule type" value="Genomic_DNA"/>
</dbReference>
<dbReference type="SUPFAM" id="SSF48452">
    <property type="entry name" value="TPR-like"/>
    <property type="match status" value="1"/>
</dbReference>
<sequence length="343" mass="40023">MIGKKVSQGTVNKSVLDQYKEIYSMYHHATRLIKEDNLDSAELILQEIFNAHKDLQVPIEIYKTYILLLLTNKKEKQARLFLSNAPDEIKYAGEILQIQQKYQLVVSEKVQKQRNYMSKKMMYSLISILILCMIGIGLKKIDILNRPEKASKDVNVLKAQIKDLEDKNKTMEMQVNEANKKLTEASASKQTDQQENQSELETSKTNSLKPDTVVKESVESYEKGFKHFQNKNYKQAIEQLKLSYTLDSTNYSSDDALYYLILSEQRMNKKTNVRPYITEFVNQKNEFFKKSPYYDDVILMQARWFITDGKNKEAEKLLTEIVSKYKKEWTANTAARLLKSLNK</sequence>
<keyword evidence="2" id="KW-0472">Membrane</keyword>